<dbReference type="Proteomes" id="UP000194606">
    <property type="component" value="Unassembled WGS sequence"/>
</dbReference>
<evidence type="ECO:0000313" key="2">
    <source>
        <dbReference type="Proteomes" id="UP000194606"/>
    </source>
</evidence>
<dbReference type="Gene3D" id="3.90.470.20">
    <property type="entry name" value="4'-phosphopantetheinyl transferase domain"/>
    <property type="match status" value="2"/>
</dbReference>
<dbReference type="InterPro" id="IPR037143">
    <property type="entry name" value="4-PPantetheinyl_Trfase_dom_sf"/>
</dbReference>
<gene>
    <name evidence="1" type="ORF">BZZ03_11380</name>
</gene>
<reference evidence="1 2" key="1">
    <citation type="submission" date="2017-02" db="EMBL/GenBank/DDBJ databases">
        <authorList>
            <person name="Peterson S.W."/>
        </authorList>
    </citation>
    <scope>NUCLEOTIDE SEQUENCE [LARGE SCALE GENOMIC DNA]</scope>
    <source>
        <strain evidence="1">159469</strain>
    </source>
</reference>
<comment type="caution">
    <text evidence="1">The sequence shown here is derived from an EMBL/GenBank/DDBJ whole genome shotgun (WGS) entry which is preliminary data.</text>
</comment>
<accession>A0A252CA96</accession>
<proteinExistence type="predicted"/>
<organism evidence="1 2">
    <name type="scientific">Lactococcus petauri</name>
    <dbReference type="NCBI Taxonomy" id="1940789"/>
    <lineage>
        <taxon>Bacteria</taxon>
        <taxon>Bacillati</taxon>
        <taxon>Bacillota</taxon>
        <taxon>Bacilli</taxon>
        <taxon>Lactobacillales</taxon>
        <taxon>Streptococcaceae</taxon>
        <taxon>Lactococcus</taxon>
    </lineage>
</organism>
<sequence length="199" mass="23729">MIFLKKNKIKVYIYKDRGEKIVNNLFGERLKRYNEAIRTETQRKLLVGSQVSFEILRLYNLASMTLIQVFEKSAHELKELPFYVSFANSDKYYVLAISSSPIGVDIEILKDRNCTIYDKFLGKKYKNMKIEEKKEYFYKKWLEKEASIKNISHSTKNRMFYQKMSELVLGVYGLEDSIIEFVEINSFRQVYLPIKLEDY</sequence>
<dbReference type="GO" id="GO:0000287">
    <property type="term" value="F:magnesium ion binding"/>
    <property type="evidence" value="ECO:0007669"/>
    <property type="project" value="InterPro"/>
</dbReference>
<dbReference type="SUPFAM" id="SSF56214">
    <property type="entry name" value="4'-phosphopantetheinyl transferase"/>
    <property type="match status" value="1"/>
</dbReference>
<protein>
    <recommendedName>
        <fullName evidence="3">4'-phosphopantetheinyl transferase domain-containing protein</fullName>
    </recommendedName>
</protein>
<dbReference type="GO" id="GO:0008897">
    <property type="term" value="F:holo-[acyl-carrier-protein] synthase activity"/>
    <property type="evidence" value="ECO:0007669"/>
    <property type="project" value="InterPro"/>
</dbReference>
<dbReference type="EMBL" id="MUIZ01000017">
    <property type="protein sequence ID" value="OUK02212.1"/>
    <property type="molecule type" value="Genomic_DNA"/>
</dbReference>
<name>A0A252CA96_9LACT</name>
<evidence type="ECO:0000313" key="1">
    <source>
        <dbReference type="EMBL" id="OUK02212.1"/>
    </source>
</evidence>
<evidence type="ECO:0008006" key="3">
    <source>
        <dbReference type="Google" id="ProtNLM"/>
    </source>
</evidence>
<dbReference type="AlphaFoldDB" id="A0A252CA96"/>